<name>E3GYE6_METFV</name>
<feature type="domain" description="Adenine deaminase C-terminal" evidence="9">
    <location>
        <begin position="398"/>
        <end position="564"/>
    </location>
</feature>
<dbReference type="EC" id="3.5.4.2" evidence="3 7"/>
<dbReference type="HOGENOM" id="CLU_027935_0_0_2"/>
<protein>
    <recommendedName>
        <fullName evidence="3 7">Adenine deaminase</fullName>
        <shortName evidence="7">Adenase</shortName>
        <shortName evidence="7">Adenine aminase</shortName>
        <ecNumber evidence="3 7">3.5.4.2</ecNumber>
    </recommendedName>
</protein>
<organism evidence="10 11">
    <name type="scientific">Methanothermus fervidus (strain ATCC 43054 / DSM 2088 / JCM 10308 / V24 S)</name>
    <dbReference type="NCBI Taxonomy" id="523846"/>
    <lineage>
        <taxon>Archaea</taxon>
        <taxon>Methanobacteriati</taxon>
        <taxon>Methanobacteriota</taxon>
        <taxon>Methanomada group</taxon>
        <taxon>Methanobacteria</taxon>
        <taxon>Methanobacteriales</taxon>
        <taxon>Methanothermaceae</taxon>
        <taxon>Methanothermus</taxon>
    </lineage>
</organism>
<dbReference type="Pfam" id="PF01979">
    <property type="entry name" value="Amidohydro_1"/>
    <property type="match status" value="1"/>
</dbReference>
<dbReference type="AlphaFoldDB" id="E3GYE6"/>
<evidence type="ECO:0000259" key="9">
    <source>
        <dbReference type="Pfam" id="PF13382"/>
    </source>
</evidence>
<evidence type="ECO:0000256" key="1">
    <source>
        <dbReference type="ARBA" id="ARBA00001936"/>
    </source>
</evidence>
<dbReference type="NCBIfam" id="TIGR01178">
    <property type="entry name" value="ade"/>
    <property type="match status" value="1"/>
</dbReference>
<dbReference type="Pfam" id="PF13382">
    <property type="entry name" value="Adenine_deam_C"/>
    <property type="match status" value="1"/>
</dbReference>
<evidence type="ECO:0000256" key="6">
    <source>
        <dbReference type="ARBA" id="ARBA00047720"/>
    </source>
</evidence>
<feature type="domain" description="Amidohydrolase-related" evidence="8">
    <location>
        <begin position="68"/>
        <end position="349"/>
    </location>
</feature>
<evidence type="ECO:0000256" key="2">
    <source>
        <dbReference type="ARBA" id="ARBA00006773"/>
    </source>
</evidence>
<dbReference type="PANTHER" id="PTHR11113:SF2">
    <property type="entry name" value="ADENINE DEAMINASE"/>
    <property type="match status" value="1"/>
</dbReference>
<dbReference type="KEGG" id="mfv:Mfer_0528"/>
<dbReference type="STRING" id="523846.Mfer_0528"/>
<dbReference type="SUPFAM" id="SSF51556">
    <property type="entry name" value="Metallo-dependent hydrolases"/>
    <property type="match status" value="1"/>
</dbReference>
<comment type="similarity">
    <text evidence="2 7">Belongs to the metallo-dependent hydrolases superfamily. Adenine deaminase family.</text>
</comment>
<proteinExistence type="inferred from homology"/>
<evidence type="ECO:0000259" key="8">
    <source>
        <dbReference type="Pfam" id="PF01979"/>
    </source>
</evidence>
<evidence type="ECO:0000256" key="7">
    <source>
        <dbReference type="HAMAP-Rule" id="MF_01518"/>
    </source>
</evidence>
<keyword evidence="11" id="KW-1185">Reference proteome</keyword>
<dbReference type="Gene3D" id="2.30.40.10">
    <property type="entry name" value="Urease, subunit C, domain 1"/>
    <property type="match status" value="1"/>
</dbReference>
<dbReference type="SUPFAM" id="SSF51338">
    <property type="entry name" value="Composite domain of metallo-dependent hydrolases"/>
    <property type="match status" value="1"/>
</dbReference>
<reference evidence="10 11" key="1">
    <citation type="journal article" date="2010" name="Stand. Genomic Sci.">
        <title>Complete genome sequence of Methanothermus fervidus type strain (V24S).</title>
        <authorList>
            <person name="Anderson I."/>
            <person name="Djao O.D."/>
            <person name="Misra M."/>
            <person name="Chertkov O."/>
            <person name="Nolan M."/>
            <person name="Lucas S."/>
            <person name="Lapidus A."/>
            <person name="Del Rio T.G."/>
            <person name="Tice H."/>
            <person name="Cheng J.F."/>
            <person name="Tapia R."/>
            <person name="Han C."/>
            <person name="Goodwin L."/>
            <person name="Pitluck S."/>
            <person name="Liolios K."/>
            <person name="Ivanova N."/>
            <person name="Mavromatis K."/>
            <person name="Mikhailova N."/>
            <person name="Pati A."/>
            <person name="Brambilla E."/>
            <person name="Chen A."/>
            <person name="Palaniappan K."/>
            <person name="Land M."/>
            <person name="Hauser L."/>
            <person name="Chang Y.J."/>
            <person name="Jeffries C.D."/>
            <person name="Sikorski J."/>
            <person name="Spring S."/>
            <person name="Rohde M."/>
            <person name="Eichinger K."/>
            <person name="Huber H."/>
            <person name="Wirth R."/>
            <person name="Goker M."/>
            <person name="Detter J.C."/>
            <person name="Woyke T."/>
            <person name="Bristow J."/>
            <person name="Eisen J.A."/>
            <person name="Markowitz V."/>
            <person name="Hugenholtz P."/>
            <person name="Klenk H.P."/>
            <person name="Kyrpides N.C."/>
        </authorList>
    </citation>
    <scope>NUCLEOTIDE SEQUENCE [LARGE SCALE GENOMIC DNA]</scope>
    <source>
        <strain evidence="11">ATCC 43054 / DSM 2088 / JCM 10308 / V24 S</strain>
    </source>
</reference>
<comment type="catalytic activity">
    <reaction evidence="6 7">
        <text>adenine + H2O + H(+) = hypoxanthine + NH4(+)</text>
        <dbReference type="Rhea" id="RHEA:23688"/>
        <dbReference type="ChEBI" id="CHEBI:15377"/>
        <dbReference type="ChEBI" id="CHEBI:15378"/>
        <dbReference type="ChEBI" id="CHEBI:16708"/>
        <dbReference type="ChEBI" id="CHEBI:17368"/>
        <dbReference type="ChEBI" id="CHEBI:28938"/>
        <dbReference type="EC" id="3.5.4.2"/>
    </reaction>
</comment>
<dbReference type="HAMAP" id="MF_01518">
    <property type="entry name" value="Adenine_deamin"/>
    <property type="match status" value="1"/>
</dbReference>
<dbReference type="GO" id="GO:0006146">
    <property type="term" value="P:adenine catabolic process"/>
    <property type="evidence" value="ECO:0007669"/>
    <property type="project" value="InterPro"/>
</dbReference>
<keyword evidence="5 7" id="KW-0464">Manganese</keyword>
<evidence type="ECO:0000313" key="10">
    <source>
        <dbReference type="EMBL" id="ADP77328.1"/>
    </source>
</evidence>
<dbReference type="PANTHER" id="PTHR11113">
    <property type="entry name" value="N-ACETYLGLUCOSAMINE-6-PHOSPHATE DEACETYLASE"/>
    <property type="match status" value="1"/>
</dbReference>
<dbReference type="InterPro" id="IPR006679">
    <property type="entry name" value="Adenine_deam"/>
</dbReference>
<dbReference type="Gene3D" id="3.20.20.140">
    <property type="entry name" value="Metal-dependent hydrolases"/>
    <property type="match status" value="1"/>
</dbReference>
<comment type="cofactor">
    <cofactor evidence="1 7">
        <name>Mn(2+)</name>
        <dbReference type="ChEBI" id="CHEBI:29035"/>
    </cofactor>
</comment>
<gene>
    <name evidence="7" type="primary">ade</name>
    <name evidence="10" type="ordered locus">Mfer_0528</name>
</gene>
<dbReference type="FunFam" id="3.20.20.140:FF:000016">
    <property type="entry name" value="Adenine deaminase"/>
    <property type="match status" value="1"/>
</dbReference>
<dbReference type="InterPro" id="IPR011059">
    <property type="entry name" value="Metal-dep_hydrolase_composite"/>
</dbReference>
<evidence type="ECO:0000313" key="11">
    <source>
        <dbReference type="Proteomes" id="UP000002315"/>
    </source>
</evidence>
<evidence type="ECO:0000256" key="4">
    <source>
        <dbReference type="ARBA" id="ARBA00022801"/>
    </source>
</evidence>
<keyword evidence="4 7" id="KW-0378">Hydrolase</keyword>
<accession>E3GYE6</accession>
<dbReference type="GO" id="GO:0000034">
    <property type="term" value="F:adenine deaminase activity"/>
    <property type="evidence" value="ECO:0007669"/>
    <property type="project" value="UniProtKB-UniRule"/>
</dbReference>
<evidence type="ECO:0000256" key="5">
    <source>
        <dbReference type="ARBA" id="ARBA00023211"/>
    </source>
</evidence>
<sequence length="574" mass="62911">MVIILKVLKRLIHVSLGRKNADLVLKNCNVFNSFTGEFIEGDIAITSGYIAGVGKYSGKKEINLDNAYVTPGFIDGHVHIESSMVSPLEFAKAVVPLGTLTAIIDPHEIANVLGEEGIKYILNSTKDLPMNIYVMLPSCVPATSLETSGSRLTAENLKKFIDHPRVLGLGELMDYEGVLETSEEILKKIEIAKNKIVDGHAPGLKGKKINAYASAGIKSDHECINVEEAKDRLLCGMYLMIREGSVAKNLKDLLPVVNENTVHRCFFVTDDRNPEDIIELGSINHMIKIAVDYGIDISKALQMATINAANYFRLDKLGAIAPGYIADILVFEDFKEFKPKIVFKDGKLVAKNGKIISKIKTKTEKIGNTMKVKEPKESKLKVPAKSEKAYVIGLVPGQLITKKLKMKLPIKDGYFRPSPSKDVVKLAVFERHKYTGNVGVGFLHGLGLKKGAIASTVAHDSHNIVVAGVKDEDILLAVKELIRMSGGIVVVEEGKVKGSLPLPIAGLMSDKKIHNVYSKLKKLKKLCLELGIHHYNPFMVLSFMSLPVIPEIRLTDKGLVDVNTSSIISVSVKE</sequence>
<dbReference type="EMBL" id="CP002278">
    <property type="protein sequence ID" value="ADP77328.1"/>
    <property type="molecule type" value="Genomic_DNA"/>
</dbReference>
<dbReference type="InterPro" id="IPR026912">
    <property type="entry name" value="Adenine_deam_C"/>
</dbReference>
<evidence type="ECO:0000256" key="3">
    <source>
        <dbReference type="ARBA" id="ARBA00012782"/>
    </source>
</evidence>
<dbReference type="CDD" id="cd01295">
    <property type="entry name" value="AdeC"/>
    <property type="match status" value="1"/>
</dbReference>
<dbReference type="InterPro" id="IPR006680">
    <property type="entry name" value="Amidohydro-rel"/>
</dbReference>
<dbReference type="InterPro" id="IPR032466">
    <property type="entry name" value="Metal_Hydrolase"/>
</dbReference>
<dbReference type="Proteomes" id="UP000002315">
    <property type="component" value="Chromosome"/>
</dbReference>